<comment type="caution">
    <text evidence="2">The sequence shown here is derived from an EMBL/GenBank/DDBJ whole genome shotgun (WGS) entry which is preliminary data.</text>
</comment>
<organism evidence="2 3">
    <name type="scientific">Karstenula rhodostoma CBS 690.94</name>
    <dbReference type="NCBI Taxonomy" id="1392251"/>
    <lineage>
        <taxon>Eukaryota</taxon>
        <taxon>Fungi</taxon>
        <taxon>Dikarya</taxon>
        <taxon>Ascomycota</taxon>
        <taxon>Pezizomycotina</taxon>
        <taxon>Dothideomycetes</taxon>
        <taxon>Pleosporomycetidae</taxon>
        <taxon>Pleosporales</taxon>
        <taxon>Massarineae</taxon>
        <taxon>Didymosphaeriaceae</taxon>
        <taxon>Karstenula</taxon>
    </lineage>
</organism>
<dbReference type="AlphaFoldDB" id="A0A9P4PDE9"/>
<proteinExistence type="predicted"/>
<evidence type="ECO:0000256" key="1">
    <source>
        <dbReference type="SAM" id="MobiDB-lite"/>
    </source>
</evidence>
<evidence type="ECO:0000313" key="3">
    <source>
        <dbReference type="Proteomes" id="UP000799764"/>
    </source>
</evidence>
<sequence>MQTNVPEGRERGSRLPRGTIGSWPCQVDADLTTGIEPLQWIVWNVLDETRGQSRERRSRVWRAPDKTEDRTQRRKAVRTGRRRWAKAGGARWMDNGGRTVYETRGPVGTLCMAHCMWEGAGLTMTQFVDGILLLPRAAPNEAPCPRTRSNSNDMRRPMVRASALARPSTRPLRLFGQPSSGQGREGMGTGLEHAIAVWLR</sequence>
<feature type="compositionally biased region" description="Basic and acidic residues" evidence="1">
    <location>
        <begin position="62"/>
        <end position="71"/>
    </location>
</feature>
<dbReference type="Proteomes" id="UP000799764">
    <property type="component" value="Unassembled WGS sequence"/>
</dbReference>
<protein>
    <submittedName>
        <fullName evidence="2">Uncharacterized protein</fullName>
    </submittedName>
</protein>
<accession>A0A9P4PDE9</accession>
<gene>
    <name evidence="2" type="ORF">P171DRAFT_90257</name>
</gene>
<keyword evidence="3" id="KW-1185">Reference proteome</keyword>
<feature type="region of interest" description="Disordered" evidence="1">
    <location>
        <begin position="1"/>
        <end position="21"/>
    </location>
</feature>
<name>A0A9P4PDE9_9PLEO</name>
<feature type="region of interest" description="Disordered" evidence="1">
    <location>
        <begin position="162"/>
        <end position="187"/>
    </location>
</feature>
<reference evidence="2" key="1">
    <citation type="journal article" date="2020" name="Stud. Mycol.">
        <title>101 Dothideomycetes genomes: a test case for predicting lifestyles and emergence of pathogens.</title>
        <authorList>
            <person name="Haridas S."/>
            <person name="Albert R."/>
            <person name="Binder M."/>
            <person name="Bloem J."/>
            <person name="Labutti K."/>
            <person name="Salamov A."/>
            <person name="Andreopoulos B."/>
            <person name="Baker S."/>
            <person name="Barry K."/>
            <person name="Bills G."/>
            <person name="Bluhm B."/>
            <person name="Cannon C."/>
            <person name="Castanera R."/>
            <person name="Culley D."/>
            <person name="Daum C."/>
            <person name="Ezra D."/>
            <person name="Gonzalez J."/>
            <person name="Henrissat B."/>
            <person name="Kuo A."/>
            <person name="Liang C."/>
            <person name="Lipzen A."/>
            <person name="Lutzoni F."/>
            <person name="Magnuson J."/>
            <person name="Mondo S."/>
            <person name="Nolan M."/>
            <person name="Ohm R."/>
            <person name="Pangilinan J."/>
            <person name="Park H.-J."/>
            <person name="Ramirez L."/>
            <person name="Alfaro M."/>
            <person name="Sun H."/>
            <person name="Tritt A."/>
            <person name="Yoshinaga Y."/>
            <person name="Zwiers L.-H."/>
            <person name="Turgeon B."/>
            <person name="Goodwin S."/>
            <person name="Spatafora J."/>
            <person name="Crous P."/>
            <person name="Grigoriev I."/>
        </authorList>
    </citation>
    <scope>NUCLEOTIDE SEQUENCE</scope>
    <source>
        <strain evidence="2">CBS 690.94</strain>
    </source>
</reference>
<dbReference type="EMBL" id="MU001506">
    <property type="protein sequence ID" value="KAF2441138.1"/>
    <property type="molecule type" value="Genomic_DNA"/>
</dbReference>
<evidence type="ECO:0000313" key="2">
    <source>
        <dbReference type="EMBL" id="KAF2441138.1"/>
    </source>
</evidence>
<feature type="region of interest" description="Disordered" evidence="1">
    <location>
        <begin position="53"/>
        <end position="78"/>
    </location>
</feature>